<dbReference type="AlphaFoldDB" id="A0AAN7BHW4"/>
<gene>
    <name evidence="6" type="ORF">QBC38DRAFT_46642</name>
</gene>
<evidence type="ECO:0000313" key="7">
    <source>
        <dbReference type="Proteomes" id="UP001301958"/>
    </source>
</evidence>
<dbReference type="SUPFAM" id="SSF51735">
    <property type="entry name" value="NAD(P)-binding Rossmann-fold domains"/>
    <property type="match status" value="1"/>
</dbReference>
<feature type="region of interest" description="Disordered" evidence="3">
    <location>
        <begin position="41"/>
        <end position="64"/>
    </location>
</feature>
<dbReference type="InterPro" id="IPR000683">
    <property type="entry name" value="Gfo/Idh/MocA-like_OxRdtase_N"/>
</dbReference>
<dbReference type="Pfam" id="PF02894">
    <property type="entry name" value="GFO_IDH_MocA_C"/>
    <property type="match status" value="1"/>
</dbReference>
<accession>A0AAN7BHW4</accession>
<keyword evidence="2" id="KW-0560">Oxidoreductase</keyword>
<reference evidence="6" key="1">
    <citation type="journal article" date="2023" name="Mol. Phylogenet. Evol.">
        <title>Genome-scale phylogeny and comparative genomics of the fungal order Sordariales.</title>
        <authorList>
            <person name="Hensen N."/>
            <person name="Bonometti L."/>
            <person name="Westerberg I."/>
            <person name="Brannstrom I.O."/>
            <person name="Guillou S."/>
            <person name="Cros-Aarteil S."/>
            <person name="Calhoun S."/>
            <person name="Haridas S."/>
            <person name="Kuo A."/>
            <person name="Mondo S."/>
            <person name="Pangilinan J."/>
            <person name="Riley R."/>
            <person name="LaButti K."/>
            <person name="Andreopoulos B."/>
            <person name="Lipzen A."/>
            <person name="Chen C."/>
            <person name="Yan M."/>
            <person name="Daum C."/>
            <person name="Ng V."/>
            <person name="Clum A."/>
            <person name="Steindorff A."/>
            <person name="Ohm R.A."/>
            <person name="Martin F."/>
            <person name="Silar P."/>
            <person name="Natvig D.O."/>
            <person name="Lalanne C."/>
            <person name="Gautier V."/>
            <person name="Ament-Velasquez S.L."/>
            <person name="Kruys A."/>
            <person name="Hutchinson M.I."/>
            <person name="Powell A.J."/>
            <person name="Barry K."/>
            <person name="Miller A.N."/>
            <person name="Grigoriev I.V."/>
            <person name="Debuchy R."/>
            <person name="Gladieux P."/>
            <person name="Hiltunen Thoren M."/>
            <person name="Johannesson H."/>
        </authorList>
    </citation>
    <scope>NUCLEOTIDE SEQUENCE</scope>
    <source>
        <strain evidence="6">CBS 990.96</strain>
    </source>
</reference>
<dbReference type="Gene3D" id="3.40.50.720">
    <property type="entry name" value="NAD(P)-binding Rossmann-like Domain"/>
    <property type="match status" value="1"/>
</dbReference>
<evidence type="ECO:0000256" key="3">
    <source>
        <dbReference type="SAM" id="MobiDB-lite"/>
    </source>
</evidence>
<keyword evidence="7" id="KW-1185">Reference proteome</keyword>
<evidence type="ECO:0008006" key="8">
    <source>
        <dbReference type="Google" id="ProtNLM"/>
    </source>
</evidence>
<comment type="similarity">
    <text evidence="1">Belongs to the Gfo/Idh/MocA family.</text>
</comment>
<dbReference type="Pfam" id="PF01408">
    <property type="entry name" value="GFO_IDH_MocA"/>
    <property type="match status" value="1"/>
</dbReference>
<feature type="domain" description="Gfo/Idh/MocA-like oxidoreductase C-terminal" evidence="5">
    <location>
        <begin position="141"/>
        <end position="370"/>
    </location>
</feature>
<dbReference type="GO" id="GO:0016491">
    <property type="term" value="F:oxidoreductase activity"/>
    <property type="evidence" value="ECO:0007669"/>
    <property type="project" value="UniProtKB-KW"/>
</dbReference>
<evidence type="ECO:0000259" key="4">
    <source>
        <dbReference type="Pfam" id="PF01408"/>
    </source>
</evidence>
<dbReference type="Proteomes" id="UP001301958">
    <property type="component" value="Unassembled WGS sequence"/>
</dbReference>
<dbReference type="PANTHER" id="PTHR43708">
    <property type="entry name" value="CONSERVED EXPRESSED OXIDOREDUCTASE (EUROFUNG)"/>
    <property type="match status" value="1"/>
</dbReference>
<feature type="domain" description="Gfo/Idh/MocA-like oxidoreductase N-terminal" evidence="4">
    <location>
        <begin position="7"/>
        <end position="127"/>
    </location>
</feature>
<evidence type="ECO:0000256" key="2">
    <source>
        <dbReference type="ARBA" id="ARBA00023002"/>
    </source>
</evidence>
<evidence type="ECO:0000259" key="5">
    <source>
        <dbReference type="Pfam" id="PF02894"/>
    </source>
</evidence>
<protein>
    <recommendedName>
        <fullName evidence="8">Oxidoreductase</fullName>
    </recommendedName>
</protein>
<name>A0AAN7BHW4_9PEZI</name>
<evidence type="ECO:0000313" key="6">
    <source>
        <dbReference type="EMBL" id="KAK4223522.1"/>
    </source>
</evidence>
<comment type="caution">
    <text evidence="6">The sequence shown here is derived from an EMBL/GenBank/DDBJ whole genome shotgun (WGS) entry which is preliminary data.</text>
</comment>
<dbReference type="InterPro" id="IPR004104">
    <property type="entry name" value="Gfo/Idh/MocA-like_OxRdtase_C"/>
</dbReference>
<dbReference type="EMBL" id="MU865424">
    <property type="protein sequence ID" value="KAK4223522.1"/>
    <property type="molecule type" value="Genomic_DNA"/>
</dbReference>
<proteinExistence type="inferred from homology"/>
<dbReference type="Gene3D" id="3.30.360.10">
    <property type="entry name" value="Dihydrodipicolinate Reductase, domain 2"/>
    <property type="match status" value="1"/>
</dbReference>
<evidence type="ECO:0000256" key="1">
    <source>
        <dbReference type="ARBA" id="ARBA00010928"/>
    </source>
</evidence>
<reference evidence="6" key="2">
    <citation type="submission" date="2023-05" db="EMBL/GenBank/DDBJ databases">
        <authorList>
            <consortium name="Lawrence Berkeley National Laboratory"/>
            <person name="Steindorff A."/>
            <person name="Hensen N."/>
            <person name="Bonometti L."/>
            <person name="Westerberg I."/>
            <person name="Brannstrom I.O."/>
            <person name="Guillou S."/>
            <person name="Cros-Aarteil S."/>
            <person name="Calhoun S."/>
            <person name="Haridas S."/>
            <person name="Kuo A."/>
            <person name="Mondo S."/>
            <person name="Pangilinan J."/>
            <person name="Riley R."/>
            <person name="Labutti K."/>
            <person name="Andreopoulos B."/>
            <person name="Lipzen A."/>
            <person name="Chen C."/>
            <person name="Yanf M."/>
            <person name="Daum C."/>
            <person name="Ng V."/>
            <person name="Clum A."/>
            <person name="Ohm R."/>
            <person name="Martin F."/>
            <person name="Silar P."/>
            <person name="Natvig D."/>
            <person name="Lalanne C."/>
            <person name="Gautier V."/>
            <person name="Ament-Velasquez S.L."/>
            <person name="Kruys A."/>
            <person name="Hutchinson M.I."/>
            <person name="Powell A.J."/>
            <person name="Barry K."/>
            <person name="Miller A.N."/>
            <person name="Grigoriev I.V."/>
            <person name="Debuchy R."/>
            <person name="Gladieux P."/>
            <person name="Thoren M.H."/>
            <person name="Johannesson H."/>
        </authorList>
    </citation>
    <scope>NUCLEOTIDE SEQUENCE</scope>
    <source>
        <strain evidence="6">CBS 990.96</strain>
    </source>
</reference>
<dbReference type="InterPro" id="IPR036291">
    <property type="entry name" value="NAD(P)-bd_dom_sf"/>
</dbReference>
<dbReference type="InterPro" id="IPR051317">
    <property type="entry name" value="Gfo/Idh/MocA_oxidoreduct"/>
</dbReference>
<sequence length="372" mass="41039">MSAPKQFNVGIIGYGLSAKVFHIPFIALTPTLNLHSIVQRSPVSGSNSAPEDYPTLKHHTSPEPLVADPEVDVIIICTPPDTHYPLARSALLNNKHVLCEKPFIPSSTEADELAALARQQNRVLCVYQNRRWDSDFLTVQSLLREGTLGRVVEFETHFDRLRLAKPAGTWKSSLRITQAGGALYDLGSHLLDQVFVLFGMPTGVTGKLINQREGRIVNGDGTEEQEPDSVTAVLSYKETGLLVYVRIGVASVESKQPRFWVRGTKASYHKSGLDPQEDWLRAGGKATDAKFGKEAEERYGKLCVLTEEGKVEERVCPTVEPETYLRFYELFAKSLTSGKEEDVPVPAAQAAQVLRIIEAVRESAKTGKEVAP</sequence>
<dbReference type="GO" id="GO:0000166">
    <property type="term" value="F:nucleotide binding"/>
    <property type="evidence" value="ECO:0007669"/>
    <property type="project" value="InterPro"/>
</dbReference>
<dbReference type="PANTHER" id="PTHR43708:SF5">
    <property type="entry name" value="CONSERVED EXPRESSED OXIDOREDUCTASE (EUROFUNG)-RELATED"/>
    <property type="match status" value="1"/>
</dbReference>
<organism evidence="6 7">
    <name type="scientific">Podospora fimiseda</name>
    <dbReference type="NCBI Taxonomy" id="252190"/>
    <lineage>
        <taxon>Eukaryota</taxon>
        <taxon>Fungi</taxon>
        <taxon>Dikarya</taxon>
        <taxon>Ascomycota</taxon>
        <taxon>Pezizomycotina</taxon>
        <taxon>Sordariomycetes</taxon>
        <taxon>Sordariomycetidae</taxon>
        <taxon>Sordariales</taxon>
        <taxon>Podosporaceae</taxon>
        <taxon>Podospora</taxon>
    </lineage>
</organism>